<organism evidence="14">
    <name type="scientific">Camponotus floridanus</name>
    <name type="common">Florida carpenter ant</name>
    <dbReference type="NCBI Taxonomy" id="104421"/>
    <lineage>
        <taxon>Eukaryota</taxon>
        <taxon>Metazoa</taxon>
        <taxon>Ecdysozoa</taxon>
        <taxon>Arthropoda</taxon>
        <taxon>Hexapoda</taxon>
        <taxon>Insecta</taxon>
        <taxon>Pterygota</taxon>
        <taxon>Neoptera</taxon>
        <taxon>Endopterygota</taxon>
        <taxon>Hymenoptera</taxon>
        <taxon>Apocrita</taxon>
        <taxon>Aculeata</taxon>
        <taxon>Formicoidea</taxon>
        <taxon>Formicidae</taxon>
        <taxon>Formicinae</taxon>
        <taxon>Camponotus</taxon>
    </lineage>
</organism>
<dbReference type="Pfam" id="PF18266">
    <property type="entry name" value="Ncstrn_small"/>
    <property type="match status" value="1"/>
</dbReference>
<dbReference type="Proteomes" id="UP000000311">
    <property type="component" value="Unassembled WGS sequence"/>
</dbReference>
<reference evidence="13 14" key="1">
    <citation type="journal article" date="2010" name="Science">
        <title>Genomic comparison of the ants Camponotus floridanus and Harpegnathos saltator.</title>
        <authorList>
            <person name="Bonasio R."/>
            <person name="Zhang G."/>
            <person name="Ye C."/>
            <person name="Mutti N.S."/>
            <person name="Fang X."/>
            <person name="Qin N."/>
            <person name="Donahue G."/>
            <person name="Yang P."/>
            <person name="Li Q."/>
            <person name="Li C."/>
            <person name="Zhang P."/>
            <person name="Huang Z."/>
            <person name="Berger S.L."/>
            <person name="Reinberg D."/>
            <person name="Wang J."/>
            <person name="Liebig J."/>
        </authorList>
    </citation>
    <scope>NUCLEOTIDE SEQUENCE [LARGE SCALE GENOMIC DNA]</scope>
    <source>
        <strain evidence="14">C129</strain>
    </source>
</reference>
<comment type="similarity">
    <text evidence="2">Belongs to the nicastrin family.</text>
</comment>
<evidence type="ECO:0000256" key="5">
    <source>
        <dbReference type="ARBA" id="ARBA00022729"/>
    </source>
</evidence>
<feature type="domain" description="Nicastrin small lobe" evidence="12">
    <location>
        <begin position="39"/>
        <end position="205"/>
    </location>
</feature>
<evidence type="ECO:0000256" key="6">
    <source>
        <dbReference type="ARBA" id="ARBA00022976"/>
    </source>
</evidence>
<gene>
    <name evidence="13" type="ORF">EAG_07733</name>
</gene>
<dbReference type="Gene3D" id="3.40.630.10">
    <property type="entry name" value="Zn peptidases"/>
    <property type="match status" value="1"/>
</dbReference>
<sequence>MAKMTMEIWKYILVLIIVNSVATERIKDMIYMPLEGVAACFRRHNGTHQFGCSSSRSGSVGVVHLIEGDGDITWIERNATAGPYTVVLPFDMFTRNTLIRLRNTNNINGVLLTRNISLERPSSYSPEDTCPNRYSGYKKCNKMKPWNPFGSALLLEDWSFPMFYTENQTVLEAIKSCFQRHNAHDLETQYQRSLCAIEMKSFMYAAVNSESCIKRTDFNLNFNPTQFCDPLGDRNIHWPLAPLNEDSNSIIMVTARLDASSLFDGISPGAGNVVTGLVTLIATAYYLNHLNATVDKTNVVFSLLNGEAFDYIGSSRMVYDLKHNNFNALGGINLNIDHIKSVIEFGQLGRGKIFLHSNGEDDIINRLQNALKVSNNSVLHDSVPPTSVQSFLEANPNLTTVVISNHGLQFKNQYYNGILDDVESLGFNRNDTSTLASDLANIALQVANELYQMVTGEQDPQLAYPSLSDVKDLISEMLYCYLESAKCTLFRESSAPNVKLINHVLPLYVGVHRAPNLATSLTGQLLAYLTGEKLFEMNETMCHENRLAWMGGANFSGLCINSTVNYSAAVSPAFIIDGYDMKSGVYSTWTESIWQTLSVRMFLKPSAATERFSMILGSLIAGISFVLVWFINNRADVLFNSRLKATVHFTTAQAAAYGTFSSYDRVTSVVSLIKD</sequence>
<dbReference type="Pfam" id="PF05450">
    <property type="entry name" value="Nicastrin"/>
    <property type="match status" value="1"/>
</dbReference>
<comment type="subcellular location">
    <subcellularLocation>
        <location evidence="1">Membrane</location>
        <topology evidence="1">Single-pass type I membrane protein</topology>
    </subcellularLocation>
</comment>
<keyword evidence="6" id="KW-0914">Notch signaling pathway</keyword>
<feature type="chain" id="PRO_5003157204" description="Nicastrin" evidence="11">
    <location>
        <begin position="24"/>
        <end position="675"/>
    </location>
</feature>
<dbReference type="GO" id="GO:0007220">
    <property type="term" value="P:Notch receptor processing"/>
    <property type="evidence" value="ECO:0007669"/>
    <property type="project" value="TreeGrafter"/>
</dbReference>
<dbReference type="OMA" id="ECVYPGV"/>
<proteinExistence type="inferred from homology"/>
<keyword evidence="4 10" id="KW-0812">Transmembrane</keyword>
<feature type="transmembrane region" description="Helical" evidence="10">
    <location>
        <begin position="612"/>
        <end position="632"/>
    </location>
</feature>
<evidence type="ECO:0000313" key="14">
    <source>
        <dbReference type="Proteomes" id="UP000000311"/>
    </source>
</evidence>
<dbReference type="InterPro" id="IPR041084">
    <property type="entry name" value="Ncstrn_small"/>
</dbReference>
<keyword evidence="5 11" id="KW-0732">Signal</keyword>
<keyword evidence="7 10" id="KW-1133">Transmembrane helix</keyword>
<dbReference type="PANTHER" id="PTHR21092">
    <property type="entry name" value="NICASTRIN"/>
    <property type="match status" value="1"/>
</dbReference>
<evidence type="ECO:0000256" key="4">
    <source>
        <dbReference type="ARBA" id="ARBA00022692"/>
    </source>
</evidence>
<keyword evidence="9" id="KW-0325">Glycoprotein</keyword>
<dbReference type="GO" id="GO:0016485">
    <property type="term" value="P:protein processing"/>
    <property type="evidence" value="ECO:0007669"/>
    <property type="project" value="InterPro"/>
</dbReference>
<protein>
    <recommendedName>
        <fullName evidence="3">Nicastrin</fullName>
    </recommendedName>
</protein>
<dbReference type="GO" id="GO:0005886">
    <property type="term" value="C:plasma membrane"/>
    <property type="evidence" value="ECO:0007669"/>
    <property type="project" value="UniProtKB-ARBA"/>
</dbReference>
<evidence type="ECO:0000256" key="3">
    <source>
        <dbReference type="ARBA" id="ARBA00015303"/>
    </source>
</evidence>
<dbReference type="FunCoup" id="E2AJI0">
    <property type="interactions" value="1792"/>
</dbReference>
<dbReference type="GO" id="GO:0007219">
    <property type="term" value="P:Notch signaling pathway"/>
    <property type="evidence" value="ECO:0007669"/>
    <property type="project" value="UniProtKB-KW"/>
</dbReference>
<evidence type="ECO:0000256" key="1">
    <source>
        <dbReference type="ARBA" id="ARBA00004479"/>
    </source>
</evidence>
<evidence type="ECO:0000259" key="12">
    <source>
        <dbReference type="Pfam" id="PF18266"/>
    </source>
</evidence>
<keyword evidence="8 10" id="KW-0472">Membrane</keyword>
<dbReference type="AlphaFoldDB" id="E2AJI0"/>
<keyword evidence="14" id="KW-1185">Reference proteome</keyword>
<dbReference type="OrthoDB" id="755951at2759"/>
<dbReference type="InParanoid" id="E2AJI0"/>
<evidence type="ECO:0000256" key="7">
    <source>
        <dbReference type="ARBA" id="ARBA00022989"/>
    </source>
</evidence>
<evidence type="ECO:0000313" key="13">
    <source>
        <dbReference type="EMBL" id="EFN66375.1"/>
    </source>
</evidence>
<name>E2AJI0_CAMFO</name>
<evidence type="ECO:0000256" key="9">
    <source>
        <dbReference type="ARBA" id="ARBA00023180"/>
    </source>
</evidence>
<dbReference type="SUPFAM" id="SSF53187">
    <property type="entry name" value="Zn-dependent exopeptidases"/>
    <property type="match status" value="1"/>
</dbReference>
<dbReference type="STRING" id="104421.E2AJI0"/>
<accession>E2AJI0</accession>
<dbReference type="InterPro" id="IPR008710">
    <property type="entry name" value="Nicastrin"/>
</dbReference>
<evidence type="ECO:0000256" key="2">
    <source>
        <dbReference type="ARBA" id="ARBA00007717"/>
    </source>
</evidence>
<dbReference type="EMBL" id="GL440027">
    <property type="protein sequence ID" value="EFN66375.1"/>
    <property type="molecule type" value="Genomic_DNA"/>
</dbReference>
<feature type="signal peptide" evidence="11">
    <location>
        <begin position="1"/>
        <end position="23"/>
    </location>
</feature>
<evidence type="ECO:0000256" key="10">
    <source>
        <dbReference type="SAM" id="Phobius"/>
    </source>
</evidence>
<evidence type="ECO:0000256" key="11">
    <source>
        <dbReference type="SAM" id="SignalP"/>
    </source>
</evidence>
<dbReference type="PANTHER" id="PTHR21092:SF0">
    <property type="entry name" value="NICASTRIN"/>
    <property type="match status" value="1"/>
</dbReference>
<evidence type="ECO:0000256" key="8">
    <source>
        <dbReference type="ARBA" id="ARBA00023136"/>
    </source>
</evidence>